<dbReference type="SMART" id="SM00838">
    <property type="entry name" value="EFG_C"/>
    <property type="match status" value="1"/>
</dbReference>
<dbReference type="InterPro" id="IPR020568">
    <property type="entry name" value="Ribosomal_Su5_D2-typ_SF"/>
</dbReference>
<dbReference type="RefSeq" id="WP_012057497.1">
    <property type="nucleotide sequence ID" value="NZ_CP007389.1"/>
</dbReference>
<dbReference type="SUPFAM" id="SSF52540">
    <property type="entry name" value="P-loop containing nucleoside triphosphate hydrolases"/>
    <property type="match status" value="1"/>
</dbReference>
<dbReference type="PRINTS" id="PR00315">
    <property type="entry name" value="ELONGATNFCT"/>
</dbReference>
<keyword evidence="4" id="KW-0251">Elongation factor</keyword>
<dbReference type="SMART" id="SM00889">
    <property type="entry name" value="EFG_IV"/>
    <property type="match status" value="1"/>
</dbReference>
<evidence type="ECO:0000256" key="1">
    <source>
        <dbReference type="ARBA" id="ARBA00022741"/>
    </source>
</evidence>
<dbReference type="InterPro" id="IPR047872">
    <property type="entry name" value="EFG_IV"/>
</dbReference>
<evidence type="ECO:0000313" key="4">
    <source>
        <dbReference type="EMBL" id="APT74229.1"/>
    </source>
</evidence>
<organism evidence="4 5">
    <name type="scientific">Thermosipho melanesiensis</name>
    <dbReference type="NCBI Taxonomy" id="46541"/>
    <lineage>
        <taxon>Bacteria</taxon>
        <taxon>Thermotogati</taxon>
        <taxon>Thermotogota</taxon>
        <taxon>Thermotogae</taxon>
        <taxon>Thermotogales</taxon>
        <taxon>Fervidobacteriaceae</taxon>
        <taxon>Thermosipho</taxon>
    </lineage>
</organism>
<reference evidence="4 5" key="1">
    <citation type="submission" date="2014-02" db="EMBL/GenBank/DDBJ databases">
        <title>Diversity of Thermotogales isolates from hydrothermal vents.</title>
        <authorList>
            <person name="Haverkamp T.H.A."/>
            <person name="Lossouarn J."/>
            <person name="Geslin C."/>
            <person name="Nesbo C.L."/>
        </authorList>
    </citation>
    <scope>NUCLEOTIDE SEQUENCE [LARGE SCALE GENOMIC DNA]</scope>
    <source>
        <strain evidence="4 5">431</strain>
    </source>
</reference>
<dbReference type="Proteomes" id="UP000185490">
    <property type="component" value="Chromosome"/>
</dbReference>
<protein>
    <submittedName>
        <fullName evidence="4">Elongation factor G</fullName>
    </submittedName>
</protein>
<keyword evidence="2" id="KW-0342">GTP-binding</keyword>
<dbReference type="GO" id="GO:0003746">
    <property type="term" value="F:translation elongation factor activity"/>
    <property type="evidence" value="ECO:0007669"/>
    <property type="project" value="UniProtKB-KW"/>
</dbReference>
<accession>A0ABM6GF80</accession>
<keyword evidence="1" id="KW-0547">Nucleotide-binding</keyword>
<dbReference type="InterPro" id="IPR005517">
    <property type="entry name" value="Transl_elong_EFG/EF2_IV"/>
</dbReference>
<dbReference type="Pfam" id="PF03764">
    <property type="entry name" value="EFG_IV"/>
    <property type="match status" value="1"/>
</dbReference>
<dbReference type="NCBIfam" id="NF009891">
    <property type="entry name" value="PRK13351.1-1"/>
    <property type="match status" value="1"/>
</dbReference>
<dbReference type="CDD" id="cd04170">
    <property type="entry name" value="EF-G_bact"/>
    <property type="match status" value="1"/>
</dbReference>
<dbReference type="InterPro" id="IPR000640">
    <property type="entry name" value="EFG_V-like"/>
</dbReference>
<dbReference type="NCBIfam" id="NF009379">
    <property type="entry name" value="PRK12740.1-3"/>
    <property type="match status" value="1"/>
</dbReference>
<keyword evidence="5" id="KW-1185">Reference proteome</keyword>
<dbReference type="Pfam" id="PF14492">
    <property type="entry name" value="EFG_III"/>
    <property type="match status" value="1"/>
</dbReference>
<dbReference type="CDD" id="cd16262">
    <property type="entry name" value="EFG_III"/>
    <property type="match status" value="1"/>
</dbReference>
<dbReference type="PROSITE" id="PS51722">
    <property type="entry name" value="G_TR_2"/>
    <property type="match status" value="1"/>
</dbReference>
<keyword evidence="4" id="KW-0648">Protein biosynthesis</keyword>
<dbReference type="PANTHER" id="PTHR43261:SF6">
    <property type="entry name" value="ELONGATION FACTOR G-LIKE PROTEIN"/>
    <property type="match status" value="1"/>
</dbReference>
<dbReference type="NCBIfam" id="NF009381">
    <property type="entry name" value="PRK12740.1-5"/>
    <property type="match status" value="1"/>
</dbReference>
<name>A0ABM6GF80_9BACT</name>
<dbReference type="CDD" id="cd03713">
    <property type="entry name" value="EFG_mtEFG_C"/>
    <property type="match status" value="1"/>
</dbReference>
<dbReference type="EMBL" id="CP007389">
    <property type="protein sequence ID" value="APT74229.1"/>
    <property type="molecule type" value="Genomic_DNA"/>
</dbReference>
<dbReference type="CDD" id="cd01434">
    <property type="entry name" value="EFG_mtEFG1_IV"/>
    <property type="match status" value="1"/>
</dbReference>
<dbReference type="PANTHER" id="PTHR43261">
    <property type="entry name" value="TRANSLATION ELONGATION FACTOR G-RELATED"/>
    <property type="match status" value="1"/>
</dbReference>
<dbReference type="InterPro" id="IPR053905">
    <property type="entry name" value="EF-G-like_DII"/>
</dbReference>
<dbReference type="InterPro" id="IPR014721">
    <property type="entry name" value="Ribsml_uS5_D2-typ_fold_subgr"/>
</dbReference>
<dbReference type="Pfam" id="PF00679">
    <property type="entry name" value="EFG_C"/>
    <property type="match status" value="1"/>
</dbReference>
<dbReference type="InterPro" id="IPR005225">
    <property type="entry name" value="Small_GTP-bd"/>
</dbReference>
<dbReference type="InterPro" id="IPR027417">
    <property type="entry name" value="P-loop_NTPase"/>
</dbReference>
<dbReference type="Gene3D" id="3.30.230.10">
    <property type="match status" value="1"/>
</dbReference>
<dbReference type="Gene3D" id="3.40.50.300">
    <property type="entry name" value="P-loop containing nucleotide triphosphate hydrolases"/>
    <property type="match status" value="1"/>
</dbReference>
<dbReference type="InterPro" id="IPR000795">
    <property type="entry name" value="T_Tr_GTP-bd_dom"/>
</dbReference>
<dbReference type="SUPFAM" id="SSF54211">
    <property type="entry name" value="Ribosomal protein S5 domain 2-like"/>
    <property type="match status" value="1"/>
</dbReference>
<proteinExistence type="predicted"/>
<dbReference type="InterPro" id="IPR009022">
    <property type="entry name" value="EFG_III"/>
</dbReference>
<dbReference type="Pfam" id="PF22042">
    <property type="entry name" value="EF-G_D2"/>
    <property type="match status" value="1"/>
</dbReference>
<gene>
    <name evidence="4" type="ORF">BW47_06850</name>
</gene>
<dbReference type="InterPro" id="IPR035649">
    <property type="entry name" value="EFG_V"/>
</dbReference>
<dbReference type="SUPFAM" id="SSF54980">
    <property type="entry name" value="EF-G C-terminal domain-like"/>
    <property type="match status" value="2"/>
</dbReference>
<dbReference type="InterPro" id="IPR009000">
    <property type="entry name" value="Transl_B-barrel_sf"/>
</dbReference>
<sequence>MGTVDKKRTITLIGHNSAGKSLLLSAMLVNAGKLEKVVSKEVDYDPIESERGSSITSHVAKFDIDNYQFTVIDTPGFSDFVGDVINAIFVTENIVSVVNAIAGVEIQTERTWSIAEEMKKPISVFINQMDKERASYEETLNSLKERFERKFVPVFYPIGSEENFRGIVNVFSGEAFEYENGKAKKIEIPSDILDKVEELKSSMIEDIVSLDEELMERYFADEEISSEELLKTLKIGYKNGEIVPVFCGSAEKNIGVDKFLEVMSILGVNPSEGTPYKAVLESGDEVEVLPIEEEPVVAYTFKAIVDQFVGKLSFLKVISGKVSSGDTLVNVNRGVNEKIGHIYYPVLKETVEISEATCGDILVIPKLKESAVGDTMTHKDRKLKIVLPEFPEPMISRSINPKSKSDIDKISNGLARLADSDPTFSWEFDPETSETVISGIGNIHLDVMVERLKNIFGVDVEVGKPKIAYRETITGKAIGEHKHKKQTGGHGQYGHVKIEIEPVERGKGFEFVDKIVGGVIPKNFIPSVEKGIKEAMKKGSLAGFPVVDIRVTLFDGSYHEVDSSDISFQIAAIQAFRKAFEQARPVLLEPIMEVSVFVPDESAGDVMGEISSRRGRPHGMEPAGKGVTKVTAEVPLAEMLDFSGRLSSITSGRGYFTMKFSKYDIVPPNVQEKIIQERKRELEQE</sequence>
<dbReference type="Pfam" id="PF00009">
    <property type="entry name" value="GTP_EFTU"/>
    <property type="match status" value="1"/>
</dbReference>
<dbReference type="SUPFAM" id="SSF50447">
    <property type="entry name" value="Translation proteins"/>
    <property type="match status" value="1"/>
</dbReference>
<dbReference type="Gene3D" id="3.30.70.870">
    <property type="entry name" value="Elongation Factor G (Translational Gtpase), domain 3"/>
    <property type="match status" value="1"/>
</dbReference>
<dbReference type="Gene3D" id="2.40.30.10">
    <property type="entry name" value="Translation factors"/>
    <property type="match status" value="1"/>
</dbReference>
<feature type="domain" description="Tr-type G" evidence="3">
    <location>
        <begin position="5"/>
        <end position="271"/>
    </location>
</feature>
<evidence type="ECO:0000313" key="5">
    <source>
        <dbReference type="Proteomes" id="UP000185490"/>
    </source>
</evidence>
<dbReference type="Gene3D" id="3.30.70.240">
    <property type="match status" value="1"/>
</dbReference>
<evidence type="ECO:0000259" key="3">
    <source>
        <dbReference type="PROSITE" id="PS51722"/>
    </source>
</evidence>
<dbReference type="InterPro" id="IPR041095">
    <property type="entry name" value="EFG_II"/>
</dbReference>
<evidence type="ECO:0000256" key="2">
    <source>
        <dbReference type="ARBA" id="ARBA00023134"/>
    </source>
</evidence>
<dbReference type="InterPro" id="IPR035647">
    <property type="entry name" value="EFG_III/V"/>
</dbReference>
<dbReference type="NCBIfam" id="TIGR00231">
    <property type="entry name" value="small_GTP"/>
    <property type="match status" value="1"/>
</dbReference>